<name>A0A8R7UVM3_TRIUA</name>
<sequence>MNAARRPDGVGDFRWLYDQLGFWRTDLGRRRLRRRQIGVADPCPAGGLGLGWRQCWQHLAMSGRLLCRRVEKLHLGELQVQAPQRIRAFDPFEQPQVQDPPHAAAHPPPSDDHLRPHIIGDWDERRGAPSLCDAPAAAPLHAA</sequence>
<feature type="compositionally biased region" description="Basic and acidic residues" evidence="1">
    <location>
        <begin position="109"/>
        <end position="118"/>
    </location>
</feature>
<accession>A0A8R7UVM3</accession>
<reference evidence="3" key="1">
    <citation type="journal article" date="2013" name="Nature">
        <title>Draft genome of the wheat A-genome progenitor Triticum urartu.</title>
        <authorList>
            <person name="Ling H.Q."/>
            <person name="Zhao S."/>
            <person name="Liu D."/>
            <person name="Wang J."/>
            <person name="Sun H."/>
            <person name="Zhang C."/>
            <person name="Fan H."/>
            <person name="Li D."/>
            <person name="Dong L."/>
            <person name="Tao Y."/>
            <person name="Gao C."/>
            <person name="Wu H."/>
            <person name="Li Y."/>
            <person name="Cui Y."/>
            <person name="Guo X."/>
            <person name="Zheng S."/>
            <person name="Wang B."/>
            <person name="Yu K."/>
            <person name="Liang Q."/>
            <person name="Yang W."/>
            <person name="Lou X."/>
            <person name="Chen J."/>
            <person name="Feng M."/>
            <person name="Jian J."/>
            <person name="Zhang X."/>
            <person name="Luo G."/>
            <person name="Jiang Y."/>
            <person name="Liu J."/>
            <person name="Wang Z."/>
            <person name="Sha Y."/>
            <person name="Zhang B."/>
            <person name="Wu H."/>
            <person name="Tang D."/>
            <person name="Shen Q."/>
            <person name="Xue P."/>
            <person name="Zou S."/>
            <person name="Wang X."/>
            <person name="Liu X."/>
            <person name="Wang F."/>
            <person name="Yang Y."/>
            <person name="An X."/>
            <person name="Dong Z."/>
            <person name="Zhang K."/>
            <person name="Zhang X."/>
            <person name="Luo M.C."/>
            <person name="Dvorak J."/>
            <person name="Tong Y."/>
            <person name="Wang J."/>
            <person name="Yang H."/>
            <person name="Li Z."/>
            <person name="Wang D."/>
            <person name="Zhang A."/>
            <person name="Wang J."/>
        </authorList>
    </citation>
    <scope>NUCLEOTIDE SEQUENCE</scope>
    <source>
        <strain evidence="3">cv. G1812</strain>
    </source>
</reference>
<keyword evidence="3" id="KW-1185">Reference proteome</keyword>
<reference evidence="2" key="2">
    <citation type="submission" date="2018-03" db="EMBL/GenBank/DDBJ databases">
        <title>The Triticum urartu genome reveals the dynamic nature of wheat genome evolution.</title>
        <authorList>
            <person name="Ling H."/>
            <person name="Ma B."/>
            <person name="Shi X."/>
            <person name="Liu H."/>
            <person name="Dong L."/>
            <person name="Sun H."/>
            <person name="Cao Y."/>
            <person name="Gao Q."/>
            <person name="Zheng S."/>
            <person name="Li Y."/>
            <person name="Yu Y."/>
            <person name="Du H."/>
            <person name="Qi M."/>
            <person name="Li Y."/>
            <person name="Yu H."/>
            <person name="Cui Y."/>
            <person name="Wang N."/>
            <person name="Chen C."/>
            <person name="Wu H."/>
            <person name="Zhao Y."/>
            <person name="Zhang J."/>
            <person name="Li Y."/>
            <person name="Zhou W."/>
            <person name="Zhang B."/>
            <person name="Hu W."/>
            <person name="Eijk M."/>
            <person name="Tang J."/>
            <person name="Witsenboer H."/>
            <person name="Zhao S."/>
            <person name="Li Z."/>
            <person name="Zhang A."/>
            <person name="Wang D."/>
            <person name="Liang C."/>
        </authorList>
    </citation>
    <scope>NUCLEOTIDE SEQUENCE [LARGE SCALE GENOMIC DNA]</scope>
    <source>
        <strain evidence="2">cv. G1812</strain>
    </source>
</reference>
<dbReference type="Proteomes" id="UP000015106">
    <property type="component" value="Chromosome 6"/>
</dbReference>
<feature type="compositionally biased region" description="Low complexity" evidence="1">
    <location>
        <begin position="94"/>
        <end position="105"/>
    </location>
</feature>
<feature type="region of interest" description="Disordered" evidence="1">
    <location>
        <begin position="90"/>
        <end position="118"/>
    </location>
</feature>
<dbReference type="AlphaFoldDB" id="A0A8R7UVM3"/>
<reference evidence="2" key="3">
    <citation type="submission" date="2022-06" db="UniProtKB">
        <authorList>
            <consortium name="EnsemblPlants"/>
        </authorList>
    </citation>
    <scope>IDENTIFICATION</scope>
</reference>
<evidence type="ECO:0000256" key="1">
    <source>
        <dbReference type="SAM" id="MobiDB-lite"/>
    </source>
</evidence>
<evidence type="ECO:0000313" key="2">
    <source>
        <dbReference type="EnsemblPlants" id="TuG1812G0600002252.01.T01"/>
    </source>
</evidence>
<protein>
    <submittedName>
        <fullName evidence="2">Uncharacterized protein</fullName>
    </submittedName>
</protein>
<dbReference type="Gramene" id="TuG1812G0600002252.01.T01">
    <property type="protein sequence ID" value="TuG1812G0600002252.01.T01"/>
    <property type="gene ID" value="TuG1812G0600002252.01"/>
</dbReference>
<proteinExistence type="predicted"/>
<evidence type="ECO:0000313" key="3">
    <source>
        <dbReference type="Proteomes" id="UP000015106"/>
    </source>
</evidence>
<dbReference type="EnsemblPlants" id="TuG1812G0600002252.01.T01">
    <property type="protein sequence ID" value="TuG1812G0600002252.01.T01"/>
    <property type="gene ID" value="TuG1812G0600002252.01"/>
</dbReference>
<organism evidence="2 3">
    <name type="scientific">Triticum urartu</name>
    <name type="common">Red wild einkorn</name>
    <name type="synonym">Crithodium urartu</name>
    <dbReference type="NCBI Taxonomy" id="4572"/>
    <lineage>
        <taxon>Eukaryota</taxon>
        <taxon>Viridiplantae</taxon>
        <taxon>Streptophyta</taxon>
        <taxon>Embryophyta</taxon>
        <taxon>Tracheophyta</taxon>
        <taxon>Spermatophyta</taxon>
        <taxon>Magnoliopsida</taxon>
        <taxon>Liliopsida</taxon>
        <taxon>Poales</taxon>
        <taxon>Poaceae</taxon>
        <taxon>BOP clade</taxon>
        <taxon>Pooideae</taxon>
        <taxon>Triticodae</taxon>
        <taxon>Triticeae</taxon>
        <taxon>Triticinae</taxon>
        <taxon>Triticum</taxon>
    </lineage>
</organism>